<keyword evidence="12" id="KW-1185">Reference proteome</keyword>
<dbReference type="InterPro" id="IPR019199">
    <property type="entry name" value="Virulence_VapD/CRISPR_Cas2"/>
</dbReference>
<keyword evidence="7 9" id="KW-0460">Magnesium</keyword>
<accession>A0A5M3T1N1</accession>
<evidence type="ECO:0000313" key="12">
    <source>
        <dbReference type="Proteomes" id="UP000326169"/>
    </source>
</evidence>
<sequence length="94" mass="11127">MANFWLVCYDVRDDKRRNKLAKLLEARCQRVQYSVFECPLEEKILEDLLNKRWLKVLNLEKDSLRAYPLNPSTKAQVKVYGGPLPYEPPDFLIL</sequence>
<dbReference type="SUPFAM" id="SSF143430">
    <property type="entry name" value="TTP0101/SSO1404-like"/>
    <property type="match status" value="1"/>
</dbReference>
<evidence type="ECO:0000313" key="11">
    <source>
        <dbReference type="EMBL" id="GCE92325.1"/>
    </source>
</evidence>
<comment type="similarity">
    <text evidence="2 9 10">Belongs to the CRISPR-associated endoribonuclease Cas2 protein family.</text>
</comment>
<keyword evidence="6 9" id="KW-0378">Hydrolase</keyword>
<keyword evidence="5 9" id="KW-0255">Endonuclease</keyword>
<evidence type="ECO:0000256" key="1">
    <source>
        <dbReference type="ARBA" id="ARBA00001946"/>
    </source>
</evidence>
<evidence type="ECO:0000256" key="6">
    <source>
        <dbReference type="ARBA" id="ARBA00022801"/>
    </source>
</evidence>
<evidence type="ECO:0000256" key="8">
    <source>
        <dbReference type="ARBA" id="ARBA00023118"/>
    </source>
</evidence>
<comment type="subunit">
    <text evidence="9">Homodimer, forms a heterotetramer with a Cas1 homodimer.</text>
</comment>
<organism evidence="11 12">
    <name type="scientific">Limnospira platensis NIES-46</name>
    <dbReference type="NCBI Taxonomy" id="1236695"/>
    <lineage>
        <taxon>Bacteria</taxon>
        <taxon>Bacillati</taxon>
        <taxon>Cyanobacteriota</taxon>
        <taxon>Cyanophyceae</taxon>
        <taxon>Oscillatoriophycideae</taxon>
        <taxon>Oscillatoriales</taxon>
        <taxon>Sirenicapillariaceae</taxon>
        <taxon>Limnospira</taxon>
    </lineage>
</organism>
<dbReference type="CDD" id="cd09725">
    <property type="entry name" value="Cas2_I_II_III"/>
    <property type="match status" value="1"/>
</dbReference>
<dbReference type="Proteomes" id="UP000326169">
    <property type="component" value="Unassembled WGS sequence"/>
</dbReference>
<evidence type="ECO:0000256" key="4">
    <source>
        <dbReference type="ARBA" id="ARBA00022723"/>
    </source>
</evidence>
<comment type="caution">
    <text evidence="11">The sequence shown here is derived from an EMBL/GenBank/DDBJ whole genome shotgun (WGS) entry which is preliminary data.</text>
</comment>
<comment type="function">
    <text evidence="9">CRISPR (clustered regularly interspaced short palindromic repeat), is an adaptive immune system that provides protection against mobile genetic elements (viruses, transposable elements and conjugative plasmids). CRISPR clusters contain sequences complementary to antecedent mobile elements and target invading nucleic acids. CRISPR clusters are transcribed and processed into CRISPR RNA (crRNA). Functions as a ssRNA-specific endoribonuclease. Involved in the integration of spacer DNA into the CRISPR cassette.</text>
</comment>
<dbReference type="RefSeq" id="WP_006616890.1">
    <property type="nucleotide sequence ID" value="NZ_BIMW01000011.1"/>
</dbReference>
<dbReference type="GeneID" id="301681335"/>
<keyword evidence="3 9" id="KW-0540">Nuclease</keyword>
<dbReference type="Gene3D" id="3.30.70.240">
    <property type="match status" value="1"/>
</dbReference>
<dbReference type="EC" id="3.1.-.-" evidence="9"/>
<evidence type="ECO:0000256" key="9">
    <source>
        <dbReference type="HAMAP-Rule" id="MF_01471"/>
    </source>
</evidence>
<comment type="cofactor">
    <cofactor evidence="1 9">
        <name>Mg(2+)</name>
        <dbReference type="ChEBI" id="CHEBI:18420"/>
    </cofactor>
</comment>
<protein>
    <recommendedName>
        <fullName evidence="9">CRISPR-associated endoribonuclease Cas2</fullName>
        <ecNumber evidence="9">3.1.-.-</ecNumber>
    </recommendedName>
</protein>
<keyword evidence="4 9" id="KW-0479">Metal-binding</keyword>
<dbReference type="PANTHER" id="PTHR34405:SF3">
    <property type="entry name" value="CRISPR-ASSOCIATED ENDORIBONUCLEASE CAS2 3"/>
    <property type="match status" value="1"/>
</dbReference>
<dbReference type="Pfam" id="PF09827">
    <property type="entry name" value="CRISPR_Cas2"/>
    <property type="match status" value="1"/>
</dbReference>
<reference evidence="11 12" key="1">
    <citation type="journal article" date="2019" name="J Genomics">
        <title>The Draft Genome of a Hydrogen-producing Cyanobacterium, Arthrospira platensis NIES-46.</title>
        <authorList>
            <person name="Suzuki S."/>
            <person name="Yamaguchi H."/>
            <person name="Kawachi M."/>
        </authorList>
    </citation>
    <scope>NUCLEOTIDE SEQUENCE [LARGE SCALE GENOMIC DNA]</scope>
    <source>
        <strain evidence="11 12">NIES-46</strain>
    </source>
</reference>
<gene>
    <name evidence="9" type="primary">cas2</name>
    <name evidence="11" type="ORF">NIES46_03640</name>
</gene>
<dbReference type="PANTHER" id="PTHR34405">
    <property type="entry name" value="CRISPR-ASSOCIATED ENDORIBONUCLEASE CAS2"/>
    <property type="match status" value="1"/>
</dbReference>
<dbReference type="PIRSF" id="PIRSF032582">
    <property type="entry name" value="Cas2"/>
    <property type="match status" value="1"/>
</dbReference>
<feature type="binding site" evidence="9">
    <location>
        <position position="10"/>
    </location>
    <ligand>
        <name>Mg(2+)</name>
        <dbReference type="ChEBI" id="CHEBI:18420"/>
        <note>catalytic</note>
    </ligand>
</feature>
<dbReference type="EMBL" id="BIMW01000011">
    <property type="protein sequence ID" value="GCE92325.1"/>
    <property type="molecule type" value="Genomic_DNA"/>
</dbReference>
<keyword evidence="8 9" id="KW-0051">Antiviral defense</keyword>
<evidence type="ECO:0000256" key="2">
    <source>
        <dbReference type="ARBA" id="ARBA00009959"/>
    </source>
</evidence>
<proteinExistence type="inferred from homology"/>
<evidence type="ECO:0000256" key="10">
    <source>
        <dbReference type="PIRNR" id="PIRNR032582"/>
    </source>
</evidence>
<dbReference type="HAMAP" id="MF_01471">
    <property type="entry name" value="Cas2"/>
    <property type="match status" value="1"/>
</dbReference>
<evidence type="ECO:0000256" key="3">
    <source>
        <dbReference type="ARBA" id="ARBA00022722"/>
    </source>
</evidence>
<dbReference type="NCBIfam" id="TIGR01573">
    <property type="entry name" value="cas2"/>
    <property type="match status" value="1"/>
</dbReference>
<evidence type="ECO:0000256" key="5">
    <source>
        <dbReference type="ARBA" id="ARBA00022759"/>
    </source>
</evidence>
<dbReference type="InterPro" id="IPR021127">
    <property type="entry name" value="CRISPR_associated_Cas2"/>
</dbReference>
<name>A0A5M3T1N1_LIMPL</name>
<evidence type="ECO:0000256" key="7">
    <source>
        <dbReference type="ARBA" id="ARBA00022842"/>
    </source>
</evidence>